<comment type="caution">
    <text evidence="1">The sequence shown here is derived from an EMBL/GenBank/DDBJ whole genome shotgun (WGS) entry which is preliminary data.</text>
</comment>
<evidence type="ECO:0000313" key="2">
    <source>
        <dbReference type="Proteomes" id="UP001500893"/>
    </source>
</evidence>
<dbReference type="SUPFAM" id="SSF50494">
    <property type="entry name" value="Trypsin-like serine proteases"/>
    <property type="match status" value="1"/>
</dbReference>
<dbReference type="Proteomes" id="UP001500893">
    <property type="component" value="Unassembled WGS sequence"/>
</dbReference>
<proteinExistence type="predicted"/>
<evidence type="ECO:0000313" key="1">
    <source>
        <dbReference type="EMBL" id="GAA3154482.1"/>
    </source>
</evidence>
<dbReference type="RefSeq" id="WP_345055526.1">
    <property type="nucleotide sequence ID" value="NZ_BAAAVM010000078.1"/>
</dbReference>
<dbReference type="InterPro" id="IPR009003">
    <property type="entry name" value="Peptidase_S1_PA"/>
</dbReference>
<sequence length="317" mass="32272">MPADEVPAEIAAALNESAFGLLQLEGVNGIDVGVDEADEYTLRLLVSNPDDPPAGLPDSIGGFAYILVAGTPQLEQAGIPDQQTYGVPGRDPIMGGIQLGPAAIAGGDVHAGTLGCVFRDPAGLPVAVSNAHVICGAVGDAIQQPAPQTDPAPTIERLGSLQQCLAPDTPSLFPGGLVSGSFDAALCSVDGARTAEVGRIADIGVATAISSPRIGSVVRKRGYRTGVSHGVVEGTLGAYKAHNHDGSERWMLLGQVSIVMIPDLGLNPQGVWSRSGDSGSVVVNESNEIVALHWGGDGMRGYATDFAPIAVAFGLGL</sequence>
<name>A0ABP6NPF0_9ACTN</name>
<dbReference type="EMBL" id="BAAAVM010000078">
    <property type="protein sequence ID" value="GAA3154482.1"/>
    <property type="molecule type" value="Genomic_DNA"/>
</dbReference>
<organism evidence="1 2">
    <name type="scientific">Streptomyces rameus</name>
    <dbReference type="NCBI Taxonomy" id="68261"/>
    <lineage>
        <taxon>Bacteria</taxon>
        <taxon>Bacillati</taxon>
        <taxon>Actinomycetota</taxon>
        <taxon>Actinomycetes</taxon>
        <taxon>Kitasatosporales</taxon>
        <taxon>Streptomycetaceae</taxon>
        <taxon>Streptomyces</taxon>
    </lineage>
</organism>
<gene>
    <name evidence="1" type="ORF">GCM10010521_47850</name>
</gene>
<accession>A0ABP6NPF0</accession>
<keyword evidence="2" id="KW-1185">Reference proteome</keyword>
<protein>
    <submittedName>
        <fullName evidence="1">Uncharacterized protein</fullName>
    </submittedName>
</protein>
<reference evidence="2" key="1">
    <citation type="journal article" date="2019" name="Int. J. Syst. Evol. Microbiol.">
        <title>The Global Catalogue of Microorganisms (GCM) 10K type strain sequencing project: providing services to taxonomists for standard genome sequencing and annotation.</title>
        <authorList>
            <consortium name="The Broad Institute Genomics Platform"/>
            <consortium name="The Broad Institute Genome Sequencing Center for Infectious Disease"/>
            <person name="Wu L."/>
            <person name="Ma J."/>
        </authorList>
    </citation>
    <scope>NUCLEOTIDE SEQUENCE [LARGE SCALE GENOMIC DNA]</scope>
    <source>
        <strain evidence="2">JCM 11574</strain>
    </source>
</reference>